<evidence type="ECO:0000313" key="4">
    <source>
        <dbReference type="Proteomes" id="UP001179181"/>
    </source>
</evidence>
<evidence type="ECO:0000259" key="2">
    <source>
        <dbReference type="Pfam" id="PF00775"/>
    </source>
</evidence>
<dbReference type="EMBL" id="JAASQJ010000001">
    <property type="protein sequence ID" value="NIJ50866.1"/>
    <property type="molecule type" value="Genomic_DNA"/>
</dbReference>
<comment type="caution">
    <text evidence="3">The sequence shown here is derived from an EMBL/GenBank/DDBJ whole genome shotgun (WGS) entry which is preliminary data.</text>
</comment>
<dbReference type="InterPro" id="IPR015889">
    <property type="entry name" value="Intradiol_dOase_core"/>
</dbReference>
<dbReference type="PANTHER" id="PTHR34315:SF1">
    <property type="entry name" value="INTRADIOL RING-CLEAVAGE DIOXYGENASES DOMAIN-CONTAINING PROTEIN-RELATED"/>
    <property type="match status" value="1"/>
</dbReference>
<accession>A0ABX0UCX4</accession>
<dbReference type="InterPro" id="IPR000627">
    <property type="entry name" value="Intradiol_dOase_C"/>
</dbReference>
<proteinExistence type="predicted"/>
<protein>
    <submittedName>
        <fullName evidence="3">Protocatechuate 3,4-dioxygenase beta subunit</fullName>
    </submittedName>
</protein>
<dbReference type="SUPFAM" id="SSF49482">
    <property type="entry name" value="Aromatic compound dioxygenase"/>
    <property type="match status" value="1"/>
</dbReference>
<feature type="region of interest" description="Disordered" evidence="1">
    <location>
        <begin position="30"/>
        <end position="66"/>
    </location>
</feature>
<dbReference type="Pfam" id="PF00775">
    <property type="entry name" value="Dioxygenase_C"/>
    <property type="match status" value="1"/>
</dbReference>
<evidence type="ECO:0000313" key="3">
    <source>
        <dbReference type="EMBL" id="NIJ50866.1"/>
    </source>
</evidence>
<feature type="compositionally biased region" description="Low complexity" evidence="1">
    <location>
        <begin position="52"/>
        <end position="64"/>
    </location>
</feature>
<feature type="domain" description="Intradiol ring-cleavage dioxygenases" evidence="2">
    <location>
        <begin position="82"/>
        <end position="190"/>
    </location>
</feature>
<evidence type="ECO:0000256" key="1">
    <source>
        <dbReference type="SAM" id="MobiDB-lite"/>
    </source>
</evidence>
<organism evidence="3 4">
    <name type="scientific">Dyadobacter arcticus</name>
    <dbReference type="NCBI Taxonomy" id="1078754"/>
    <lineage>
        <taxon>Bacteria</taxon>
        <taxon>Pseudomonadati</taxon>
        <taxon>Bacteroidota</taxon>
        <taxon>Cytophagia</taxon>
        <taxon>Cytophagales</taxon>
        <taxon>Spirosomataceae</taxon>
        <taxon>Dyadobacter</taxon>
    </lineage>
</organism>
<gene>
    <name evidence="3" type="ORF">FHS68_000022</name>
</gene>
<dbReference type="Proteomes" id="UP001179181">
    <property type="component" value="Unassembled WGS sequence"/>
</dbReference>
<feature type="compositionally biased region" description="Low complexity" evidence="1">
    <location>
        <begin position="33"/>
        <end position="45"/>
    </location>
</feature>
<sequence length="246" mass="25903">MERKEFLKRGFSALGLVTIVPLISCSNNTVDPETATETTTGSTSGTTGGTTSGTCTATASETAGPFPTKSPASYVLNDIRYERQGTKLSVKITIQNKNNSCAGLAGALVDIWHCDATGNYSEYGGSGMQSTNYTNVHFLRGRQTTDANGLVTFTSIYPGWYSGRAPHIHVHVYNSSGKSLLVTQIAFSEDISKVVYAQGVYASHGQADTTNARDNVFGDGVATEMSTITGSVSAGYELTHAIVVAG</sequence>
<dbReference type="Gene3D" id="2.60.130.10">
    <property type="entry name" value="Aromatic compound dioxygenase"/>
    <property type="match status" value="1"/>
</dbReference>
<dbReference type="RefSeq" id="WP_167265929.1">
    <property type="nucleotide sequence ID" value="NZ_JAASQJ010000001.1"/>
</dbReference>
<dbReference type="PANTHER" id="PTHR34315">
    <property type="match status" value="1"/>
</dbReference>
<reference evidence="3 4" key="1">
    <citation type="submission" date="2020-03" db="EMBL/GenBank/DDBJ databases">
        <title>Genomic Encyclopedia of Type Strains, Phase IV (KMG-IV): sequencing the most valuable type-strain genomes for metagenomic binning, comparative biology and taxonomic classification.</title>
        <authorList>
            <person name="Goeker M."/>
        </authorList>
    </citation>
    <scope>NUCLEOTIDE SEQUENCE [LARGE SCALE GENOMIC DNA]</scope>
    <source>
        <strain evidence="3 4">DSM 102865</strain>
    </source>
</reference>
<keyword evidence="4" id="KW-1185">Reference proteome</keyword>
<name>A0ABX0UCX4_9BACT</name>